<dbReference type="PROSITE" id="PS50949">
    <property type="entry name" value="HTH_GNTR"/>
    <property type="match status" value="1"/>
</dbReference>
<protein>
    <submittedName>
        <fullName evidence="5">DNA-binding GntR family transcriptional regulator</fullName>
    </submittedName>
</protein>
<evidence type="ECO:0000313" key="5">
    <source>
        <dbReference type="EMBL" id="MDQ0913732.1"/>
    </source>
</evidence>
<dbReference type="RefSeq" id="WP_306987148.1">
    <property type="nucleotide sequence ID" value="NZ_JAUSZV010000007.1"/>
</dbReference>
<dbReference type="GO" id="GO:0045892">
    <property type="term" value="P:negative regulation of DNA-templated transcription"/>
    <property type="evidence" value="ECO:0007669"/>
    <property type="project" value="TreeGrafter"/>
</dbReference>
<dbReference type="Gene3D" id="1.10.10.10">
    <property type="entry name" value="Winged helix-like DNA-binding domain superfamily/Winged helix DNA-binding domain"/>
    <property type="match status" value="1"/>
</dbReference>
<evidence type="ECO:0000256" key="1">
    <source>
        <dbReference type="ARBA" id="ARBA00023015"/>
    </source>
</evidence>
<dbReference type="InterPro" id="IPR036390">
    <property type="entry name" value="WH_DNA-bd_sf"/>
</dbReference>
<dbReference type="CDD" id="cd07377">
    <property type="entry name" value="WHTH_GntR"/>
    <property type="match status" value="1"/>
</dbReference>
<dbReference type="InterPro" id="IPR028978">
    <property type="entry name" value="Chorismate_lyase_/UTRA_dom_sf"/>
</dbReference>
<feature type="domain" description="HTH gntR-type" evidence="4">
    <location>
        <begin position="3"/>
        <end position="71"/>
    </location>
</feature>
<dbReference type="InterPro" id="IPR000524">
    <property type="entry name" value="Tscrpt_reg_HTH_GntR"/>
</dbReference>
<dbReference type="SUPFAM" id="SSF64288">
    <property type="entry name" value="Chorismate lyase-like"/>
    <property type="match status" value="1"/>
</dbReference>
<dbReference type="InterPro" id="IPR050679">
    <property type="entry name" value="Bact_HTH_transcr_reg"/>
</dbReference>
<accession>A0AAW8FXI1</accession>
<dbReference type="Pfam" id="PF00392">
    <property type="entry name" value="GntR"/>
    <property type="match status" value="1"/>
</dbReference>
<dbReference type="GO" id="GO:0003677">
    <property type="term" value="F:DNA binding"/>
    <property type="evidence" value="ECO:0007669"/>
    <property type="project" value="UniProtKB-KW"/>
</dbReference>
<keyword evidence="2 5" id="KW-0238">DNA-binding</keyword>
<keyword evidence="3" id="KW-0804">Transcription</keyword>
<gene>
    <name evidence="5" type="ORF">QFZ22_009804</name>
</gene>
<name>A0AAW8FXI1_9ACTN</name>
<dbReference type="PANTHER" id="PTHR44846">
    <property type="entry name" value="MANNOSYL-D-GLYCERATE TRANSPORT/METABOLISM SYSTEM REPRESSOR MNGR-RELATED"/>
    <property type="match status" value="1"/>
</dbReference>
<reference evidence="5" key="1">
    <citation type="submission" date="2023-07" db="EMBL/GenBank/DDBJ databases">
        <title>Comparative genomics of wheat-associated soil bacteria to identify genetic determinants of phenazine resistance.</title>
        <authorList>
            <person name="Mouncey N."/>
        </authorList>
    </citation>
    <scope>NUCLEOTIDE SEQUENCE</scope>
    <source>
        <strain evidence="5">V4I22</strain>
    </source>
</reference>
<sequence>MSTGTVADMVDDLRQQIDSGALKVDEKLPSTRVLMETYGLSNNAVYRGVALLKAQGYTYSRQGAGVFVRDRRAMIGGARRIKGITQPGESIHWRYSVRTQAPDWVAEYLGEGECVERARTVRRGELILQASRSWVHIDVAAVVPEIDEPRPVDPESTWQAVYAERSGVPVRVVSVSVGSRLATEDDREALSLGEGACSVTLMWNVYAADERVIGVGEAVYPSDQRVELKIS</sequence>
<dbReference type="AlphaFoldDB" id="A0AAW8FXI1"/>
<organism evidence="5 6">
    <name type="scientific">Streptomyces canus</name>
    <dbReference type="NCBI Taxonomy" id="58343"/>
    <lineage>
        <taxon>Bacteria</taxon>
        <taxon>Bacillati</taxon>
        <taxon>Actinomycetota</taxon>
        <taxon>Actinomycetes</taxon>
        <taxon>Kitasatosporales</taxon>
        <taxon>Streptomycetaceae</taxon>
        <taxon>Streptomyces</taxon>
        <taxon>Streptomyces aurantiacus group</taxon>
    </lineage>
</organism>
<dbReference type="PANTHER" id="PTHR44846:SF17">
    <property type="entry name" value="GNTR-FAMILY TRANSCRIPTIONAL REGULATOR"/>
    <property type="match status" value="1"/>
</dbReference>
<evidence type="ECO:0000256" key="3">
    <source>
        <dbReference type="ARBA" id="ARBA00023163"/>
    </source>
</evidence>
<proteinExistence type="predicted"/>
<dbReference type="SUPFAM" id="SSF46785">
    <property type="entry name" value="Winged helix' DNA-binding domain"/>
    <property type="match status" value="1"/>
</dbReference>
<evidence type="ECO:0000313" key="6">
    <source>
        <dbReference type="Proteomes" id="UP001234216"/>
    </source>
</evidence>
<dbReference type="InterPro" id="IPR011663">
    <property type="entry name" value="UTRA"/>
</dbReference>
<comment type="caution">
    <text evidence="5">The sequence shown here is derived from an EMBL/GenBank/DDBJ whole genome shotgun (WGS) entry which is preliminary data.</text>
</comment>
<evidence type="ECO:0000259" key="4">
    <source>
        <dbReference type="PROSITE" id="PS50949"/>
    </source>
</evidence>
<dbReference type="Proteomes" id="UP001234216">
    <property type="component" value="Unassembled WGS sequence"/>
</dbReference>
<keyword evidence="1" id="KW-0805">Transcription regulation</keyword>
<dbReference type="InterPro" id="IPR036388">
    <property type="entry name" value="WH-like_DNA-bd_sf"/>
</dbReference>
<dbReference type="EMBL" id="JAUSZV010000007">
    <property type="protein sequence ID" value="MDQ0913732.1"/>
    <property type="molecule type" value="Genomic_DNA"/>
</dbReference>
<dbReference type="SMART" id="SM00345">
    <property type="entry name" value="HTH_GNTR"/>
    <property type="match status" value="1"/>
</dbReference>
<dbReference type="GO" id="GO:0003700">
    <property type="term" value="F:DNA-binding transcription factor activity"/>
    <property type="evidence" value="ECO:0007669"/>
    <property type="project" value="InterPro"/>
</dbReference>
<dbReference type="Pfam" id="PF07702">
    <property type="entry name" value="UTRA"/>
    <property type="match status" value="1"/>
</dbReference>
<evidence type="ECO:0000256" key="2">
    <source>
        <dbReference type="ARBA" id="ARBA00023125"/>
    </source>
</evidence>
<dbReference type="Gene3D" id="3.40.1410.10">
    <property type="entry name" value="Chorismate lyase-like"/>
    <property type="match status" value="1"/>
</dbReference>